<keyword evidence="5" id="KW-0677">Repeat</keyword>
<feature type="region of interest" description="Disordered" evidence="7">
    <location>
        <begin position="293"/>
        <end position="335"/>
    </location>
</feature>
<feature type="compositionally biased region" description="Low complexity" evidence="7">
    <location>
        <begin position="373"/>
        <end position="403"/>
    </location>
</feature>
<feature type="region of interest" description="Disordered" evidence="7">
    <location>
        <begin position="858"/>
        <end position="944"/>
    </location>
</feature>
<dbReference type="SMART" id="SM01167">
    <property type="entry name" value="DUF1900"/>
    <property type="match status" value="2"/>
</dbReference>
<dbReference type="InterPro" id="IPR015505">
    <property type="entry name" value="Coronin"/>
</dbReference>
<keyword evidence="4" id="KW-0853">WD repeat</keyword>
<feature type="region of interest" description="Disordered" evidence="7">
    <location>
        <begin position="232"/>
        <end position="273"/>
    </location>
</feature>
<dbReference type="FunFam" id="2.130.10.10:FF:000774">
    <property type="entry name" value="Coronin"/>
    <property type="match status" value="1"/>
</dbReference>
<dbReference type="InterPro" id="IPR015048">
    <property type="entry name" value="DUF1899"/>
</dbReference>
<feature type="compositionally biased region" description="Polar residues" evidence="7">
    <location>
        <begin position="157"/>
        <end position="170"/>
    </location>
</feature>
<feature type="region of interest" description="Disordered" evidence="7">
    <location>
        <begin position="362"/>
        <end position="451"/>
    </location>
</feature>
<dbReference type="Pfam" id="PF16300">
    <property type="entry name" value="WD40_4"/>
    <property type="match status" value="2"/>
</dbReference>
<comment type="subcellular location">
    <subcellularLocation>
        <location evidence="1">Cytoplasm</location>
    </subcellularLocation>
</comment>
<feature type="domain" description="DUF1899" evidence="8">
    <location>
        <begin position="959"/>
        <end position="1019"/>
    </location>
</feature>
<evidence type="ECO:0000256" key="6">
    <source>
        <dbReference type="ARBA" id="ARBA00023203"/>
    </source>
</evidence>
<reference evidence="9 10" key="1">
    <citation type="submission" date="2019-05" db="EMBL/GenBank/DDBJ databases">
        <title>Emergence of the Ug99 lineage of the wheat stem rust pathogen through somatic hybridization.</title>
        <authorList>
            <person name="Li F."/>
            <person name="Upadhyaya N.M."/>
            <person name="Sperschneider J."/>
            <person name="Matny O."/>
            <person name="Nguyen-Phuc H."/>
            <person name="Mago R."/>
            <person name="Raley C."/>
            <person name="Miller M.E."/>
            <person name="Silverstein K.A.T."/>
            <person name="Henningsen E."/>
            <person name="Hirsch C.D."/>
            <person name="Visser B."/>
            <person name="Pretorius Z.A."/>
            <person name="Steffenson B.J."/>
            <person name="Schwessinger B."/>
            <person name="Dodds P.N."/>
            <person name="Figueroa M."/>
        </authorList>
    </citation>
    <scope>NUCLEOTIDE SEQUENCE [LARGE SCALE GENOMIC DNA]</scope>
    <source>
        <strain evidence="9 10">Ug99</strain>
    </source>
</reference>
<feature type="compositionally biased region" description="Polar residues" evidence="7">
    <location>
        <begin position="318"/>
        <end position="335"/>
    </location>
</feature>
<feature type="compositionally biased region" description="Low complexity" evidence="7">
    <location>
        <begin position="866"/>
        <end position="879"/>
    </location>
</feature>
<evidence type="ECO:0000313" key="9">
    <source>
        <dbReference type="EMBL" id="KAA1135421.1"/>
    </source>
</evidence>
<dbReference type="Proteomes" id="UP000325313">
    <property type="component" value="Unassembled WGS sequence"/>
</dbReference>
<dbReference type="GO" id="GO:0005737">
    <property type="term" value="C:cytoplasm"/>
    <property type="evidence" value="ECO:0007669"/>
    <property type="project" value="UniProtKB-SubCell"/>
</dbReference>
<dbReference type="EMBL" id="VDEP01000039">
    <property type="protein sequence ID" value="KAA1135421.1"/>
    <property type="molecule type" value="Genomic_DNA"/>
</dbReference>
<evidence type="ECO:0000256" key="3">
    <source>
        <dbReference type="ARBA" id="ARBA00022490"/>
    </source>
</evidence>
<feature type="compositionally biased region" description="Polar residues" evidence="7">
    <location>
        <begin position="57"/>
        <end position="75"/>
    </location>
</feature>
<dbReference type="InterPro" id="IPR001680">
    <property type="entry name" value="WD40_rpt"/>
</dbReference>
<feature type="region of interest" description="Disordered" evidence="7">
    <location>
        <begin position="150"/>
        <end position="195"/>
    </location>
</feature>
<dbReference type="GO" id="GO:0003779">
    <property type="term" value="F:actin binding"/>
    <property type="evidence" value="ECO:0007669"/>
    <property type="project" value="UniProtKB-KW"/>
</dbReference>
<dbReference type="InterPro" id="IPR036322">
    <property type="entry name" value="WD40_repeat_dom_sf"/>
</dbReference>
<feature type="compositionally biased region" description="Polar residues" evidence="7">
    <location>
        <begin position="442"/>
        <end position="451"/>
    </location>
</feature>
<protein>
    <submittedName>
        <fullName evidence="9">Coronin-7</fullName>
    </submittedName>
</protein>
<evidence type="ECO:0000256" key="5">
    <source>
        <dbReference type="ARBA" id="ARBA00022737"/>
    </source>
</evidence>
<keyword evidence="3" id="KW-0963">Cytoplasm</keyword>
<dbReference type="PANTHER" id="PTHR10856">
    <property type="entry name" value="CORONIN"/>
    <property type="match status" value="1"/>
</dbReference>
<gene>
    <name evidence="9" type="primary">CORO7_2</name>
    <name evidence="9" type="ORF">PGTUg99_023489</name>
</gene>
<comment type="caution">
    <text evidence="9">The sequence shown here is derived from an EMBL/GenBank/DDBJ whole genome shotgun (WGS) entry which is preliminary data.</text>
</comment>
<dbReference type="SMART" id="SM00320">
    <property type="entry name" value="WD40"/>
    <property type="match status" value="5"/>
</dbReference>
<feature type="region of interest" description="Disordered" evidence="7">
    <location>
        <begin position="1425"/>
        <end position="1475"/>
    </location>
</feature>
<dbReference type="SUPFAM" id="SSF82171">
    <property type="entry name" value="DPP6 N-terminal domain-like"/>
    <property type="match status" value="1"/>
</dbReference>
<accession>A0A5B0SBA3</accession>
<sequence>MALTEEAFSRDIVGRSPDSKTATIRTAFSRPAMMMTDSLCSSSTYSIESAGDPNRPDCQTQPELQSSRQRSVTIDSTTGSSVETVTGLRLMVLDEHHHLVTQPEESASSSTRARNAASGCHTLGISQQHSAPASTRASPLPHLPVKIGQEANRVPASPSSCYSTDSSMLSESRGGHPRRKAVPASRIERPMSISRTASIESLSPLEIRPRLTHHSPPPWSMAAGLVEPCADELADSSRPDGGQTQTIEPISPNHPFPHQPAHQLKPSQKRSSTGLGKLFKSVIKSSLRSIPGTGSHLDLSSSHTTSTHTIHHHHHHQGNQQGWPSSGQAKSNSLKSVDVDCRTALADEQSDPLDITLMTHHREESNKPLSPRSQSSCSNSTIDSITTSTSHSASITPSSSLSSLPAIGSDCRNTKIPGWRQHDLNGHGSTDPNEPLPPLINTPDTAQHHSLSWTTRMPPSRFAQKEHLSYRNLLAIPAKKEVQFSEIPVLTNGTDSEDLIAATSQYWITKHTNQGHLTFAPYHKPGKLANKTASLSACSGSISDFTTCPFDQLLAVANEAGETSIFSLPETLNPPGDTQAFNCIRKLHGESKNSPVDKLAFHSTTRGILAGSIGTQLAIWDAEHLSEGSPSINLASGAKVWDIKWGWDGRLLGATTRTGILQLWDPRASTMVSSCDNQDGSGGRKCSRLAWVGDHILTTSVNKLRDRQYSIFDPRSLNSPVKTERIDNSNGTLIPIVDPNRSILYLATRGESTFKWYKLNLSSTLTVEAFNSMLPMSPIAGIAMAPINHQTVDVMRTELCKFMILTKSAEVIPLTIQAPKRQYLDFHADVMPSVRSMEPAQAGQDWLKGNDQTVALVSQDPSAPGSIKSSIKSTPISTTLQPTPASGIVQSSIKSAPATTTMHQESPQAPGSPKNQLPATGPASYGVKKSFDAKPSDPAPSQSVVKPISKKGVVNKPVRWSRKYVNGQTSMQAEYEDLHNLSATFPADREMIKCTSSFFLVPIGGPGGRLGVHRLTNKGRLPTRLPCLINEANIVAFEVDQLVQGRVFVAGEDGKVRVFRVPEQGLEEDSLNAELILSASNMDRISLIKPHPTAKDILLTISDDMNKPCVRLWYVGQVGDTASGPSREIHLPSGAISSASWSLDGSLLAIANKAKTLYVLDPRRGDDTHWCQGPTHGSSRPVQVTWTDDRSHLLTTGFSSTGMREVKFYQVNQEQHAIESLAAISFDNSPAGFFIHYDPDTSIGYCWSKGERTTYLIELIETPNPNANPGQSTFKFDRLTPFVHSTIQLGYSFFIKQVLDVKAVEVGRALRLTGNQVELVSFKIPRNRAEFFQDDIFCETRDLLTPAFQNGQDWLDLLGQNDPQEDRQEKDLIEGFSRVSLQPVGMSRLSEAPLPKVQSNQKSLIAQGPQLTDSQKADQYLDKLFQSAKRDDHHQLAGSTTSHSRLAKPDQDDVEEEEEEVVGRSRVGAPVDDDW</sequence>
<organism evidence="9 10">
    <name type="scientific">Puccinia graminis f. sp. tritici</name>
    <dbReference type="NCBI Taxonomy" id="56615"/>
    <lineage>
        <taxon>Eukaryota</taxon>
        <taxon>Fungi</taxon>
        <taxon>Dikarya</taxon>
        <taxon>Basidiomycota</taxon>
        <taxon>Pucciniomycotina</taxon>
        <taxon>Pucciniomycetes</taxon>
        <taxon>Pucciniales</taxon>
        <taxon>Pucciniaceae</taxon>
        <taxon>Puccinia</taxon>
    </lineage>
</organism>
<dbReference type="PANTHER" id="PTHR10856:SF20">
    <property type="entry name" value="CORONIN-7"/>
    <property type="match status" value="1"/>
</dbReference>
<dbReference type="FunFam" id="2.130.10.10:FF:001012">
    <property type="entry name" value="Actin cross-linking, putative"/>
    <property type="match status" value="1"/>
</dbReference>
<comment type="similarity">
    <text evidence="2">Belongs to the WD repeat coronin family.</text>
</comment>
<evidence type="ECO:0000256" key="1">
    <source>
        <dbReference type="ARBA" id="ARBA00004496"/>
    </source>
</evidence>
<keyword evidence="6" id="KW-0009">Actin-binding</keyword>
<evidence type="ECO:0000256" key="4">
    <source>
        <dbReference type="ARBA" id="ARBA00022574"/>
    </source>
</evidence>
<evidence type="ECO:0000256" key="7">
    <source>
        <dbReference type="SAM" id="MobiDB-lite"/>
    </source>
</evidence>
<feature type="compositionally biased region" description="Polar residues" evidence="7">
    <location>
        <begin position="880"/>
        <end position="918"/>
    </location>
</feature>
<dbReference type="SUPFAM" id="SSF50978">
    <property type="entry name" value="WD40 repeat-like"/>
    <property type="match status" value="1"/>
</dbReference>
<dbReference type="SMART" id="SM01166">
    <property type="entry name" value="DUF1899"/>
    <property type="match status" value="1"/>
</dbReference>
<proteinExistence type="inferred from homology"/>
<evidence type="ECO:0000256" key="2">
    <source>
        <dbReference type="ARBA" id="ARBA00009482"/>
    </source>
</evidence>
<feature type="region of interest" description="Disordered" evidence="7">
    <location>
        <begin position="44"/>
        <end position="81"/>
    </location>
</feature>
<evidence type="ECO:0000259" key="8">
    <source>
        <dbReference type="SMART" id="SM01166"/>
    </source>
</evidence>
<evidence type="ECO:0000313" key="10">
    <source>
        <dbReference type="Proteomes" id="UP000325313"/>
    </source>
</evidence>
<dbReference type="InterPro" id="IPR015943">
    <property type="entry name" value="WD40/YVTN_repeat-like_dom_sf"/>
</dbReference>
<dbReference type="Gene3D" id="2.130.10.10">
    <property type="entry name" value="YVTN repeat-like/Quinoprotein amine dehydrogenase"/>
    <property type="match status" value="2"/>
</dbReference>
<name>A0A5B0SBA3_PUCGR</name>
<feature type="region of interest" description="Disordered" evidence="7">
    <location>
        <begin position="1"/>
        <end position="20"/>
    </location>
</feature>